<evidence type="ECO:0000313" key="2">
    <source>
        <dbReference type="EMBL" id="MFC4372728.1"/>
    </source>
</evidence>
<proteinExistence type="predicted"/>
<dbReference type="EMBL" id="JBHSDL010000002">
    <property type="protein sequence ID" value="MFC4372728.1"/>
    <property type="molecule type" value="Genomic_DNA"/>
</dbReference>
<dbReference type="RefSeq" id="WP_378555252.1">
    <property type="nucleotide sequence ID" value="NZ_JBHSDL010000002.1"/>
</dbReference>
<gene>
    <name evidence="2" type="ORF">ACFO5K_01340</name>
</gene>
<accession>A0ABV8VBT6</accession>
<name>A0ABV8VBT6_9NOCA</name>
<dbReference type="Pfam" id="PF05610">
    <property type="entry name" value="DUF779"/>
    <property type="match status" value="1"/>
</dbReference>
<organism evidence="2 3">
    <name type="scientific">Nocardia halotolerans</name>
    <dbReference type="NCBI Taxonomy" id="1755878"/>
    <lineage>
        <taxon>Bacteria</taxon>
        <taxon>Bacillati</taxon>
        <taxon>Actinomycetota</taxon>
        <taxon>Actinomycetes</taxon>
        <taxon>Mycobacteriales</taxon>
        <taxon>Nocardiaceae</taxon>
        <taxon>Nocardia</taxon>
    </lineage>
</organism>
<comment type="caution">
    <text evidence="2">The sequence shown here is derived from an EMBL/GenBank/DDBJ whole genome shotgun (WGS) entry which is preliminary data.</text>
</comment>
<feature type="compositionally biased region" description="Basic and acidic residues" evidence="1">
    <location>
        <begin position="8"/>
        <end position="21"/>
    </location>
</feature>
<dbReference type="Proteomes" id="UP001595844">
    <property type="component" value="Unassembled WGS sequence"/>
</dbReference>
<evidence type="ECO:0000313" key="3">
    <source>
        <dbReference type="Proteomes" id="UP001595844"/>
    </source>
</evidence>
<protein>
    <submittedName>
        <fullName evidence="2">DUF779 domain-containing protein</fullName>
    </submittedName>
</protein>
<feature type="region of interest" description="Disordered" evidence="1">
    <location>
        <begin position="1"/>
        <end position="21"/>
    </location>
</feature>
<keyword evidence="3" id="KW-1185">Reference proteome</keyword>
<reference evidence="3" key="1">
    <citation type="journal article" date="2019" name="Int. J. Syst. Evol. Microbiol.">
        <title>The Global Catalogue of Microorganisms (GCM) 10K type strain sequencing project: providing services to taxonomists for standard genome sequencing and annotation.</title>
        <authorList>
            <consortium name="The Broad Institute Genomics Platform"/>
            <consortium name="The Broad Institute Genome Sequencing Center for Infectious Disease"/>
            <person name="Wu L."/>
            <person name="Ma J."/>
        </authorList>
    </citation>
    <scope>NUCLEOTIDE SEQUENCE [LARGE SCALE GENOMIC DNA]</scope>
    <source>
        <strain evidence="3">IBRC-M 10490</strain>
    </source>
</reference>
<dbReference type="InterPro" id="IPR008497">
    <property type="entry name" value="DUF779"/>
</dbReference>
<sequence length="141" mass="16065">MGHHTGSVHRERQHQGRKLEYRHRAVETTDEAGEVLHLLTEMHGPVVLYLAPEADGYTPVCLRRSEFRPNAGDVLAGQTAWHTELWMAHRFHTGFEDIDVSVDVRRRTGSVHRGPSLESDCGFLFTLRIRDERRALAVEAS</sequence>
<evidence type="ECO:0000256" key="1">
    <source>
        <dbReference type="SAM" id="MobiDB-lite"/>
    </source>
</evidence>